<evidence type="ECO:0000313" key="1">
    <source>
        <dbReference type="EMBL" id="KAJ8436488.1"/>
    </source>
</evidence>
<keyword evidence="2" id="KW-1185">Reference proteome</keyword>
<evidence type="ECO:0000313" key="2">
    <source>
        <dbReference type="Proteomes" id="UP001153076"/>
    </source>
</evidence>
<gene>
    <name evidence="1" type="ORF">Cgig2_000473</name>
</gene>
<comment type="caution">
    <text evidence="1">The sequence shown here is derived from an EMBL/GenBank/DDBJ whole genome shotgun (WGS) entry which is preliminary data.</text>
</comment>
<dbReference type="EMBL" id="JAKOGI010000341">
    <property type="protein sequence ID" value="KAJ8436488.1"/>
    <property type="molecule type" value="Genomic_DNA"/>
</dbReference>
<sequence length="173" mass="20164">MEGFIWRLWGNKGFERAVVKPDGEQDLKRRLQEVKESTLKWGMPIMVGKTKSIRMKIISTTSRRYSKFLHVYRKARSLVEEKISEDNINNLHPLEKDIPTNKQQFGKLQIGCPHEEADQETRKILEEKAPKQAEVQVGECINIEYLLNPAEKSQAKQETIEKCHFKEEGVNIE</sequence>
<reference evidence="1" key="1">
    <citation type="submission" date="2022-04" db="EMBL/GenBank/DDBJ databases">
        <title>Carnegiea gigantea Genome sequencing and assembly v2.</title>
        <authorList>
            <person name="Copetti D."/>
            <person name="Sanderson M.J."/>
            <person name="Burquez A."/>
            <person name="Wojciechowski M.F."/>
        </authorList>
    </citation>
    <scope>NUCLEOTIDE SEQUENCE</scope>
    <source>
        <strain evidence="1">SGP5-SGP5p</strain>
        <tissue evidence="1">Aerial part</tissue>
    </source>
</reference>
<organism evidence="1 2">
    <name type="scientific">Carnegiea gigantea</name>
    <dbReference type="NCBI Taxonomy" id="171969"/>
    <lineage>
        <taxon>Eukaryota</taxon>
        <taxon>Viridiplantae</taxon>
        <taxon>Streptophyta</taxon>
        <taxon>Embryophyta</taxon>
        <taxon>Tracheophyta</taxon>
        <taxon>Spermatophyta</taxon>
        <taxon>Magnoliopsida</taxon>
        <taxon>eudicotyledons</taxon>
        <taxon>Gunneridae</taxon>
        <taxon>Pentapetalae</taxon>
        <taxon>Caryophyllales</taxon>
        <taxon>Cactineae</taxon>
        <taxon>Cactaceae</taxon>
        <taxon>Cactoideae</taxon>
        <taxon>Echinocereeae</taxon>
        <taxon>Carnegiea</taxon>
    </lineage>
</organism>
<dbReference type="Proteomes" id="UP001153076">
    <property type="component" value="Unassembled WGS sequence"/>
</dbReference>
<accession>A0A9Q1K4Y5</accession>
<dbReference type="AlphaFoldDB" id="A0A9Q1K4Y5"/>
<name>A0A9Q1K4Y5_9CARY</name>
<proteinExistence type="predicted"/>
<protein>
    <submittedName>
        <fullName evidence="1">Uncharacterized protein</fullName>
    </submittedName>
</protein>